<sequence>MKKFLVLAVFVLFSNLCFSQIGGEDEVYLGGDFIDAKFQNEGVEKFYNYIVTNFDTTTVEKKGQIIFEFTVNENGDVKNIKILRDLGADSAMELIRVLRKAPKWQPASRGGKPVSINLKMPLTFK</sequence>
<evidence type="ECO:0000313" key="4">
    <source>
        <dbReference type="Proteomes" id="UP000184611"/>
    </source>
</evidence>
<keyword evidence="4" id="KW-1185">Reference proteome</keyword>
<dbReference type="EMBL" id="FRYK01000001">
    <property type="protein sequence ID" value="SHO72848.1"/>
    <property type="molecule type" value="Genomic_DNA"/>
</dbReference>
<organism evidence="3 4">
    <name type="scientific">Flavobacterium cucumis</name>
    <dbReference type="NCBI Taxonomy" id="416016"/>
    <lineage>
        <taxon>Bacteria</taxon>
        <taxon>Pseudomonadati</taxon>
        <taxon>Bacteroidota</taxon>
        <taxon>Flavobacteriia</taxon>
        <taxon>Flavobacteriales</taxon>
        <taxon>Flavobacteriaceae</taxon>
        <taxon>Flavobacterium</taxon>
    </lineage>
</organism>
<dbReference type="PROSITE" id="PS52015">
    <property type="entry name" value="TONB_CTD"/>
    <property type="match status" value="1"/>
</dbReference>
<dbReference type="Gene3D" id="3.30.1150.10">
    <property type="match status" value="1"/>
</dbReference>
<protein>
    <submittedName>
        <fullName evidence="3">TonB protein C-terminal</fullName>
    </submittedName>
</protein>
<proteinExistence type="predicted"/>
<dbReference type="STRING" id="416016.SAMN05443547_1189"/>
<accession>A0A1M7ZVE4</accession>
<dbReference type="GO" id="GO:0055085">
    <property type="term" value="P:transmembrane transport"/>
    <property type="evidence" value="ECO:0007669"/>
    <property type="project" value="InterPro"/>
</dbReference>
<evidence type="ECO:0000256" key="1">
    <source>
        <dbReference type="SAM" id="SignalP"/>
    </source>
</evidence>
<dbReference type="Pfam" id="PF03544">
    <property type="entry name" value="TonB_C"/>
    <property type="match status" value="1"/>
</dbReference>
<dbReference type="SUPFAM" id="SSF74653">
    <property type="entry name" value="TolA/TonB C-terminal domain"/>
    <property type="match status" value="1"/>
</dbReference>
<name>A0A1M7ZVE4_9FLAO</name>
<dbReference type="OrthoDB" id="1522859at2"/>
<dbReference type="Proteomes" id="UP000184611">
    <property type="component" value="Unassembled WGS sequence"/>
</dbReference>
<evidence type="ECO:0000313" key="3">
    <source>
        <dbReference type="EMBL" id="SHO72848.1"/>
    </source>
</evidence>
<feature type="chain" id="PRO_5012048606" evidence="1">
    <location>
        <begin position="20"/>
        <end position="125"/>
    </location>
</feature>
<dbReference type="InterPro" id="IPR037682">
    <property type="entry name" value="TonB_C"/>
</dbReference>
<feature type="domain" description="TonB C-terminal" evidence="2">
    <location>
        <begin position="37"/>
        <end position="125"/>
    </location>
</feature>
<keyword evidence="1" id="KW-0732">Signal</keyword>
<feature type="signal peptide" evidence="1">
    <location>
        <begin position="1"/>
        <end position="19"/>
    </location>
</feature>
<reference evidence="4" key="1">
    <citation type="submission" date="2016-12" db="EMBL/GenBank/DDBJ databases">
        <authorList>
            <person name="Varghese N."/>
            <person name="Submissions S."/>
        </authorList>
    </citation>
    <scope>NUCLEOTIDE SEQUENCE [LARGE SCALE GENOMIC DNA]</scope>
    <source>
        <strain evidence="4">DSM 18830</strain>
    </source>
</reference>
<dbReference type="AlphaFoldDB" id="A0A1M7ZVE4"/>
<gene>
    <name evidence="3" type="ORF">SAMN05443547_1189</name>
</gene>
<evidence type="ECO:0000259" key="2">
    <source>
        <dbReference type="PROSITE" id="PS52015"/>
    </source>
</evidence>
<dbReference type="RefSeq" id="WP_073582304.1">
    <property type="nucleotide sequence ID" value="NZ_CBCSEA010000013.1"/>
</dbReference>